<dbReference type="Proteomes" id="UP000033393">
    <property type="component" value="Unassembled WGS sequence"/>
</dbReference>
<keyword evidence="3" id="KW-1185">Reference proteome</keyword>
<keyword evidence="1" id="KW-1133">Transmembrane helix</keyword>
<keyword evidence="1" id="KW-0812">Transmembrane</keyword>
<proteinExistence type="predicted"/>
<dbReference type="OrthoDB" id="3781030at2"/>
<feature type="transmembrane region" description="Helical" evidence="1">
    <location>
        <begin position="27"/>
        <end position="46"/>
    </location>
</feature>
<dbReference type="NCBIfam" id="NF041646">
    <property type="entry name" value="VC0807_fam"/>
    <property type="match status" value="1"/>
</dbReference>
<keyword evidence="1" id="KW-0472">Membrane</keyword>
<evidence type="ECO:0000256" key="1">
    <source>
        <dbReference type="SAM" id="Phobius"/>
    </source>
</evidence>
<dbReference type="PATRIC" id="fig|68170.10.peg.3145"/>
<dbReference type="RefSeq" id="WP_045318409.1">
    <property type="nucleotide sequence ID" value="NZ_JYJG01000572.1"/>
</dbReference>
<reference evidence="2 3" key="1">
    <citation type="submission" date="2015-02" db="EMBL/GenBank/DDBJ databases">
        <authorList>
            <person name="Ju K.-S."/>
            <person name="Doroghazi J.R."/>
            <person name="Metcalf W."/>
        </authorList>
    </citation>
    <scope>NUCLEOTIDE SEQUENCE [LARGE SCALE GENOMIC DNA]</scope>
    <source>
        <strain evidence="2 3">NRRL B-16140</strain>
    </source>
</reference>
<gene>
    <name evidence="2" type="ORF">UK23_47220</name>
</gene>
<dbReference type="AlphaFoldDB" id="A0A0F0GD95"/>
<evidence type="ECO:0000313" key="2">
    <source>
        <dbReference type="EMBL" id="KJK33187.1"/>
    </source>
</evidence>
<comment type="caution">
    <text evidence="2">The sequence shown here is derived from an EMBL/GenBank/DDBJ whole genome shotgun (WGS) entry which is preliminary data.</text>
</comment>
<feature type="transmembrane region" description="Helical" evidence="1">
    <location>
        <begin position="53"/>
        <end position="72"/>
    </location>
</feature>
<evidence type="ECO:0000313" key="3">
    <source>
        <dbReference type="Proteomes" id="UP000033393"/>
    </source>
</evidence>
<dbReference type="EMBL" id="JYJG01000572">
    <property type="protein sequence ID" value="KJK33187.1"/>
    <property type="molecule type" value="Genomic_DNA"/>
</dbReference>
<protein>
    <submittedName>
        <fullName evidence="2">Uncharacterized protein</fullName>
    </submittedName>
</protein>
<sequence>MFRKLAIDLVVPTAVYYGARAAGLSQLWALVLSGVVPALRVLWSVITERKVSGLNAFVLGAVVLGFAMSFVTGEPRVLLVRAAWGTAAFGVVMLASLFFKRPLLHSMAMLVLPEDKKRVWTENWEKYPAIRHALRGCTAIWGVIFLADTGIRVGMALTLPIDLVPVLDDVLLVVLLVVLVVVQRVYSRTIMRRAGLRINGVHVSQA</sequence>
<feature type="transmembrane region" description="Helical" evidence="1">
    <location>
        <begin position="139"/>
        <end position="158"/>
    </location>
</feature>
<name>A0A0F0GD95_LENAE</name>
<organism evidence="2 3">
    <name type="scientific">Lentzea aerocolonigenes</name>
    <name type="common">Lechevalieria aerocolonigenes</name>
    <name type="synonym">Saccharothrix aerocolonigenes</name>
    <dbReference type="NCBI Taxonomy" id="68170"/>
    <lineage>
        <taxon>Bacteria</taxon>
        <taxon>Bacillati</taxon>
        <taxon>Actinomycetota</taxon>
        <taxon>Actinomycetes</taxon>
        <taxon>Pseudonocardiales</taxon>
        <taxon>Pseudonocardiaceae</taxon>
        <taxon>Lentzea</taxon>
    </lineage>
</organism>
<feature type="transmembrane region" description="Helical" evidence="1">
    <location>
        <begin position="170"/>
        <end position="187"/>
    </location>
</feature>
<feature type="transmembrane region" description="Helical" evidence="1">
    <location>
        <begin position="78"/>
        <end position="99"/>
    </location>
</feature>
<accession>A0A0F0GD95</accession>